<accession>A0A428ZE49</accession>
<dbReference type="SUPFAM" id="SSF54427">
    <property type="entry name" value="NTF2-like"/>
    <property type="match status" value="1"/>
</dbReference>
<sequence length="82" mass="9168">MHDFRADRAKTPFSPHAGKAAIVPAFRAMFAPFETFTSELTGVYPAGDSDAVCVEYRNRQELPARLRRLIPVPTSRSHGWPP</sequence>
<dbReference type="AlphaFoldDB" id="A0A428ZE49"/>
<proteinExistence type="predicted"/>
<evidence type="ECO:0000313" key="2">
    <source>
        <dbReference type="Proteomes" id="UP000287547"/>
    </source>
</evidence>
<comment type="caution">
    <text evidence="1">The sequence shown here is derived from an EMBL/GenBank/DDBJ whole genome shotgun (WGS) entry which is preliminary data.</text>
</comment>
<evidence type="ECO:0000313" key="1">
    <source>
        <dbReference type="EMBL" id="RSM86321.1"/>
    </source>
</evidence>
<dbReference type="InterPro" id="IPR032710">
    <property type="entry name" value="NTF2-like_dom_sf"/>
</dbReference>
<dbReference type="Gene3D" id="3.10.450.50">
    <property type="match status" value="1"/>
</dbReference>
<protein>
    <submittedName>
        <fullName evidence="1">Uncharacterized protein</fullName>
    </submittedName>
</protein>
<gene>
    <name evidence="1" type="ORF">DMH04_14235</name>
</gene>
<dbReference type="EMBL" id="QHKI01000009">
    <property type="protein sequence ID" value="RSM86321.1"/>
    <property type="molecule type" value="Genomic_DNA"/>
</dbReference>
<organism evidence="1 2">
    <name type="scientific">Kibdelosporangium aridum</name>
    <dbReference type="NCBI Taxonomy" id="2030"/>
    <lineage>
        <taxon>Bacteria</taxon>
        <taxon>Bacillati</taxon>
        <taxon>Actinomycetota</taxon>
        <taxon>Actinomycetes</taxon>
        <taxon>Pseudonocardiales</taxon>
        <taxon>Pseudonocardiaceae</taxon>
        <taxon>Kibdelosporangium</taxon>
    </lineage>
</organism>
<dbReference type="Proteomes" id="UP000287547">
    <property type="component" value="Unassembled WGS sequence"/>
</dbReference>
<reference evidence="1 2" key="1">
    <citation type="submission" date="2018-05" db="EMBL/GenBank/DDBJ databases">
        <title>Evolution of GPA BGCs.</title>
        <authorList>
            <person name="Waglechner N."/>
            <person name="Wright G.D."/>
        </authorList>
    </citation>
    <scope>NUCLEOTIDE SEQUENCE [LARGE SCALE GENOMIC DNA]</scope>
    <source>
        <strain evidence="1 2">A82846</strain>
    </source>
</reference>
<name>A0A428ZE49_KIBAR</name>